<accession>A0A2T0W178</accession>
<organism evidence="2 3">
    <name type="scientific">Yoonia maritima</name>
    <dbReference type="NCBI Taxonomy" id="1435347"/>
    <lineage>
        <taxon>Bacteria</taxon>
        <taxon>Pseudomonadati</taxon>
        <taxon>Pseudomonadota</taxon>
        <taxon>Alphaproteobacteria</taxon>
        <taxon>Rhodobacterales</taxon>
        <taxon>Paracoccaceae</taxon>
        <taxon>Yoonia</taxon>
    </lineage>
</organism>
<dbReference type="Gene3D" id="1.10.10.10">
    <property type="entry name" value="Winged helix-like DNA-binding domain superfamily/Winged helix DNA-binding domain"/>
    <property type="match status" value="1"/>
</dbReference>
<dbReference type="InterPro" id="IPR016032">
    <property type="entry name" value="Sig_transdc_resp-reg_C-effctor"/>
</dbReference>
<proteinExistence type="predicted"/>
<dbReference type="EMBL" id="PVTP01000003">
    <property type="protein sequence ID" value="PRY78762.1"/>
    <property type="molecule type" value="Genomic_DNA"/>
</dbReference>
<protein>
    <submittedName>
        <fullName evidence="2">DNA-binding CsgD family transcriptional regulator</fullName>
    </submittedName>
</protein>
<dbReference type="OrthoDB" id="8277135at2"/>
<dbReference type="InterPro" id="IPR036388">
    <property type="entry name" value="WH-like_DNA-bd_sf"/>
</dbReference>
<keyword evidence="1" id="KW-0472">Membrane</keyword>
<comment type="caution">
    <text evidence="2">The sequence shown here is derived from an EMBL/GenBank/DDBJ whole genome shotgun (WGS) entry which is preliminary data.</text>
</comment>
<evidence type="ECO:0000313" key="3">
    <source>
        <dbReference type="Proteomes" id="UP000238007"/>
    </source>
</evidence>
<keyword evidence="2" id="KW-0238">DNA-binding</keyword>
<gene>
    <name evidence="2" type="ORF">CLV80_10386</name>
</gene>
<name>A0A2T0W178_9RHOB</name>
<dbReference type="SUPFAM" id="SSF46894">
    <property type="entry name" value="C-terminal effector domain of the bipartite response regulators"/>
    <property type="match status" value="1"/>
</dbReference>
<keyword evidence="1" id="KW-0812">Transmembrane</keyword>
<dbReference type="GO" id="GO:0003677">
    <property type="term" value="F:DNA binding"/>
    <property type="evidence" value="ECO:0007669"/>
    <property type="project" value="UniProtKB-KW"/>
</dbReference>
<dbReference type="GO" id="GO:0006355">
    <property type="term" value="P:regulation of DNA-templated transcription"/>
    <property type="evidence" value="ECO:0007669"/>
    <property type="project" value="InterPro"/>
</dbReference>
<feature type="transmembrane region" description="Helical" evidence="1">
    <location>
        <begin position="36"/>
        <end position="54"/>
    </location>
</feature>
<reference evidence="2 3" key="1">
    <citation type="submission" date="2018-03" db="EMBL/GenBank/DDBJ databases">
        <title>Genomic Encyclopedia of Archaeal and Bacterial Type Strains, Phase II (KMG-II): from individual species to whole genera.</title>
        <authorList>
            <person name="Goeker M."/>
        </authorList>
    </citation>
    <scope>NUCLEOTIDE SEQUENCE [LARGE SCALE GENOMIC DNA]</scope>
    <source>
        <strain evidence="2 3">DSM 101533</strain>
    </source>
</reference>
<evidence type="ECO:0000313" key="2">
    <source>
        <dbReference type="EMBL" id="PRY78762.1"/>
    </source>
</evidence>
<keyword evidence="1" id="KW-1133">Transmembrane helix</keyword>
<keyword evidence="3" id="KW-1185">Reference proteome</keyword>
<evidence type="ECO:0000256" key="1">
    <source>
        <dbReference type="SAM" id="Phobius"/>
    </source>
</evidence>
<dbReference type="Proteomes" id="UP000238007">
    <property type="component" value="Unassembled WGS sequence"/>
</dbReference>
<dbReference type="AlphaFoldDB" id="A0A2T0W178"/>
<sequence length="173" mass="19241">MKRPVLFVALPAFAFMVVCALDIIRESPPWDVVDIALDVAQTAMLVLMVVVVAWSTQRVAQMRDDQQAFRDSIMRNNAQGDDWRAARSQEIAAMSDAIALEFRAWGLTGEEMDVAELLLKGASLKEIALDQRASFAKIRDKAQSIYRKAGISGRVELSAYFLDSLFAKTARAE</sequence>
<dbReference type="RefSeq" id="WP_133169753.1">
    <property type="nucleotide sequence ID" value="NZ_PVTP01000003.1"/>
</dbReference>